<name>A0A0E9QNQ2_ANGAN</name>
<organism evidence="2">
    <name type="scientific">Anguilla anguilla</name>
    <name type="common">European freshwater eel</name>
    <name type="synonym">Muraena anguilla</name>
    <dbReference type="NCBI Taxonomy" id="7936"/>
    <lineage>
        <taxon>Eukaryota</taxon>
        <taxon>Metazoa</taxon>
        <taxon>Chordata</taxon>
        <taxon>Craniata</taxon>
        <taxon>Vertebrata</taxon>
        <taxon>Euteleostomi</taxon>
        <taxon>Actinopterygii</taxon>
        <taxon>Neopterygii</taxon>
        <taxon>Teleostei</taxon>
        <taxon>Anguilliformes</taxon>
        <taxon>Anguillidae</taxon>
        <taxon>Anguilla</taxon>
    </lineage>
</organism>
<evidence type="ECO:0000256" key="1">
    <source>
        <dbReference type="SAM" id="MobiDB-lite"/>
    </source>
</evidence>
<feature type="region of interest" description="Disordered" evidence="1">
    <location>
        <begin position="41"/>
        <end position="60"/>
    </location>
</feature>
<dbReference type="AlphaFoldDB" id="A0A0E9QNQ2"/>
<feature type="region of interest" description="Disordered" evidence="1">
    <location>
        <begin position="1"/>
        <end position="32"/>
    </location>
</feature>
<reference evidence="2" key="1">
    <citation type="submission" date="2014-11" db="EMBL/GenBank/DDBJ databases">
        <authorList>
            <person name="Amaro Gonzalez C."/>
        </authorList>
    </citation>
    <scope>NUCLEOTIDE SEQUENCE</scope>
</reference>
<reference evidence="2" key="2">
    <citation type="journal article" date="2015" name="Fish Shellfish Immunol.">
        <title>Early steps in the European eel (Anguilla anguilla)-Vibrio vulnificus interaction in the gills: Role of the RtxA13 toxin.</title>
        <authorList>
            <person name="Callol A."/>
            <person name="Pajuelo D."/>
            <person name="Ebbesson L."/>
            <person name="Teles M."/>
            <person name="MacKenzie S."/>
            <person name="Amaro C."/>
        </authorList>
    </citation>
    <scope>NUCLEOTIDE SEQUENCE</scope>
</reference>
<accession>A0A0E9QNQ2</accession>
<protein>
    <submittedName>
        <fullName evidence="2">Uncharacterized protein</fullName>
    </submittedName>
</protein>
<evidence type="ECO:0000313" key="2">
    <source>
        <dbReference type="EMBL" id="JAH18444.1"/>
    </source>
</evidence>
<proteinExistence type="predicted"/>
<dbReference type="EMBL" id="GBXM01090133">
    <property type="protein sequence ID" value="JAH18444.1"/>
    <property type="molecule type" value="Transcribed_RNA"/>
</dbReference>
<sequence length="76" mass="8204">MCGSGGQVPSARGESRTSAAHAHAQKLSGLSHKSLRRICHAIRRAKSPRASPHHASQQATEPTLYVHQFLLIILSL</sequence>